<dbReference type="InterPro" id="IPR015424">
    <property type="entry name" value="PyrdxlP-dep_Trfase"/>
</dbReference>
<dbReference type="EMBL" id="FPHD01000051">
    <property type="protein sequence ID" value="SFV59625.1"/>
    <property type="molecule type" value="Genomic_DNA"/>
</dbReference>
<protein>
    <submittedName>
        <fullName evidence="5">O-acetylhomoserine sulfhydrylase / O-succinylhomoserine sulfhydrylase</fullName>
        <ecNumber evidence="5">2.5.1.48</ecNumber>
        <ecNumber evidence="5">2.5.1.49</ecNumber>
    </submittedName>
</protein>
<dbReference type="InterPro" id="IPR006235">
    <property type="entry name" value="OAc-hSer/O-AcSer_sulfhydrylase"/>
</dbReference>
<evidence type="ECO:0000256" key="3">
    <source>
        <dbReference type="ARBA" id="ARBA00022679"/>
    </source>
</evidence>
<accession>A0A1W1C1L1</accession>
<dbReference type="InterPro" id="IPR015422">
    <property type="entry name" value="PyrdxlP-dep_Trfase_small"/>
</dbReference>
<sequence>MVVNIGDSKSIITHPASTTHQQLSDRELIEAGIPGGLVRLSVGLEDTQDLIEDLKKALN</sequence>
<dbReference type="GO" id="GO:0003961">
    <property type="term" value="F:O-acetylhomoserine aminocarboxypropyltransferase activity"/>
    <property type="evidence" value="ECO:0007669"/>
    <property type="project" value="UniProtKB-EC"/>
</dbReference>
<comment type="cofactor">
    <cofactor evidence="1">
        <name>pyridoxal 5'-phosphate</name>
        <dbReference type="ChEBI" id="CHEBI:597326"/>
    </cofactor>
</comment>
<dbReference type="PANTHER" id="PTHR43797">
    <property type="entry name" value="HOMOCYSTEINE/CYSTEINE SYNTHASE"/>
    <property type="match status" value="1"/>
</dbReference>
<organism evidence="5">
    <name type="scientific">hydrothermal vent metagenome</name>
    <dbReference type="NCBI Taxonomy" id="652676"/>
    <lineage>
        <taxon>unclassified sequences</taxon>
        <taxon>metagenomes</taxon>
        <taxon>ecological metagenomes</taxon>
    </lineage>
</organism>
<dbReference type="GO" id="GO:0030170">
    <property type="term" value="F:pyridoxal phosphate binding"/>
    <property type="evidence" value="ECO:0007669"/>
    <property type="project" value="InterPro"/>
</dbReference>
<dbReference type="GO" id="GO:0003962">
    <property type="term" value="F:cystathionine gamma-synthase activity"/>
    <property type="evidence" value="ECO:0007669"/>
    <property type="project" value="UniProtKB-EC"/>
</dbReference>
<evidence type="ECO:0000256" key="1">
    <source>
        <dbReference type="ARBA" id="ARBA00001933"/>
    </source>
</evidence>
<dbReference type="GO" id="GO:0005737">
    <property type="term" value="C:cytoplasm"/>
    <property type="evidence" value="ECO:0007669"/>
    <property type="project" value="TreeGrafter"/>
</dbReference>
<proteinExistence type="inferred from homology"/>
<evidence type="ECO:0000313" key="5">
    <source>
        <dbReference type="EMBL" id="SFV59625.1"/>
    </source>
</evidence>
<dbReference type="InterPro" id="IPR000277">
    <property type="entry name" value="Cys/Met-Metab_PyrdxlP-dep_enz"/>
</dbReference>
<evidence type="ECO:0000256" key="2">
    <source>
        <dbReference type="ARBA" id="ARBA00009077"/>
    </source>
</evidence>
<evidence type="ECO:0000256" key="4">
    <source>
        <dbReference type="ARBA" id="ARBA00022898"/>
    </source>
</evidence>
<dbReference type="AlphaFoldDB" id="A0A1W1C1L1"/>
<dbReference type="GO" id="GO:0004124">
    <property type="term" value="F:cysteine synthase activity"/>
    <property type="evidence" value="ECO:0007669"/>
    <property type="project" value="TreeGrafter"/>
</dbReference>
<dbReference type="EC" id="2.5.1.48" evidence="5"/>
<dbReference type="GO" id="GO:0071269">
    <property type="term" value="P:L-homocysteine biosynthetic process"/>
    <property type="evidence" value="ECO:0007669"/>
    <property type="project" value="TreeGrafter"/>
</dbReference>
<dbReference type="GO" id="GO:0006535">
    <property type="term" value="P:cysteine biosynthetic process from serine"/>
    <property type="evidence" value="ECO:0007669"/>
    <property type="project" value="TreeGrafter"/>
</dbReference>
<dbReference type="Gene3D" id="3.90.1150.10">
    <property type="entry name" value="Aspartate Aminotransferase, domain 1"/>
    <property type="match status" value="1"/>
</dbReference>
<dbReference type="EC" id="2.5.1.49" evidence="5"/>
<keyword evidence="3 5" id="KW-0808">Transferase</keyword>
<gene>
    <name evidence="5" type="ORF">MNB_SV-8-1058</name>
</gene>
<dbReference type="PANTHER" id="PTHR43797:SF2">
    <property type="entry name" value="HOMOCYSTEINE_CYSTEINE SYNTHASE"/>
    <property type="match status" value="1"/>
</dbReference>
<dbReference type="Pfam" id="PF01053">
    <property type="entry name" value="Cys_Met_Meta_PP"/>
    <property type="match status" value="1"/>
</dbReference>
<keyword evidence="4" id="KW-0663">Pyridoxal phosphate</keyword>
<reference evidence="5" key="1">
    <citation type="submission" date="2016-10" db="EMBL/GenBank/DDBJ databases">
        <authorList>
            <person name="de Groot N.N."/>
        </authorList>
    </citation>
    <scope>NUCLEOTIDE SEQUENCE</scope>
</reference>
<dbReference type="SUPFAM" id="SSF53383">
    <property type="entry name" value="PLP-dependent transferases"/>
    <property type="match status" value="1"/>
</dbReference>
<name>A0A1W1C1L1_9ZZZZ</name>
<dbReference type="GO" id="GO:0019346">
    <property type="term" value="P:transsulfuration"/>
    <property type="evidence" value="ECO:0007669"/>
    <property type="project" value="InterPro"/>
</dbReference>
<comment type="similarity">
    <text evidence="2">Belongs to the trans-sulfuration enzymes family.</text>
</comment>